<proteinExistence type="predicted"/>
<dbReference type="GO" id="GO:0003676">
    <property type="term" value="F:nucleic acid binding"/>
    <property type="evidence" value="ECO:0007669"/>
    <property type="project" value="InterPro"/>
</dbReference>
<dbReference type="AlphaFoldDB" id="A0A126ZV46"/>
<name>A0A126ZV46_9MICC</name>
<dbReference type="EMBL" id="CP014518">
    <property type="protein sequence ID" value="AMM31010.1"/>
    <property type="molecule type" value="Genomic_DNA"/>
</dbReference>
<dbReference type="CDD" id="cd22341">
    <property type="entry name" value="NucS-like"/>
    <property type="match status" value="1"/>
</dbReference>
<protein>
    <submittedName>
        <fullName evidence="1">Putative multi-domain protein</fullName>
    </submittedName>
</protein>
<evidence type="ECO:0000313" key="2">
    <source>
        <dbReference type="Proteomes" id="UP000070134"/>
    </source>
</evidence>
<organism evidence="1 2">
    <name type="scientific">Sinomonas atrocyanea</name>
    <dbReference type="NCBI Taxonomy" id="37927"/>
    <lineage>
        <taxon>Bacteria</taxon>
        <taxon>Bacillati</taxon>
        <taxon>Actinomycetota</taxon>
        <taxon>Actinomycetes</taxon>
        <taxon>Micrococcales</taxon>
        <taxon>Micrococcaceae</taxon>
        <taxon>Sinomonas</taxon>
    </lineage>
</organism>
<reference evidence="1 2" key="1">
    <citation type="submission" date="2016-02" db="EMBL/GenBank/DDBJ databases">
        <title>Complete genome of Sinomonas atrocyanea KCTC 3377.</title>
        <authorList>
            <person name="Kim K.M."/>
        </authorList>
    </citation>
    <scope>NUCLEOTIDE SEQUENCE [LARGE SCALE GENOMIC DNA]</scope>
    <source>
        <strain evidence="1 2">KCTC 3377</strain>
    </source>
</reference>
<dbReference type="Proteomes" id="UP000070134">
    <property type="component" value="Chromosome"/>
</dbReference>
<dbReference type="InterPro" id="IPR011856">
    <property type="entry name" value="tRNA_endonuc-like_dom_sf"/>
</dbReference>
<evidence type="ECO:0000313" key="1">
    <source>
        <dbReference type="EMBL" id="AMM31010.1"/>
    </source>
</evidence>
<dbReference type="STRING" id="37927.SA2016_0309"/>
<dbReference type="GO" id="GO:0004519">
    <property type="term" value="F:endonuclease activity"/>
    <property type="evidence" value="ECO:0007669"/>
    <property type="project" value="InterPro"/>
</dbReference>
<accession>A0A126ZV46</accession>
<gene>
    <name evidence="1" type="ORF">SA2016_0309</name>
</gene>
<dbReference type="Gene3D" id="3.40.1350.10">
    <property type="match status" value="1"/>
</dbReference>
<dbReference type="KEGG" id="satk:SA2016_0309"/>
<dbReference type="InterPro" id="IPR002793">
    <property type="entry name" value="Endonuclease_NucS"/>
</dbReference>
<keyword evidence="2" id="KW-1185">Reference proteome</keyword>
<sequence length="303" mass="33373">MFRLGSGGKHAEEMMAAGYVGVSYGIDFDLGPHLGKGADAFHRAMNDAWLAQNPGKSRVSAGLAMGNTWVACEGMQEGDVVLTRKADQSFITGTVTGGYEFAPGTELPHRRPVAWHAHTFTQDEMSPELAAAARVPMTVYSLSGYAAELAALNGAAIPAAPLAYAVTAEVEEQLAFQMEKQLEDFLVQNWAGTSLGREYDIYEDGEVKGQQFPADGRERIDILAISKDRKRLLVVELKRDRASDVVVGQIQRYMGYVQDELLEEGQSVEGVIIARDDDQRIRRALSVAPNIRFMKYRVDFHLE</sequence>